<dbReference type="Gene3D" id="3.30.559.10">
    <property type="entry name" value="Chloramphenicol acetyltransferase-like domain"/>
    <property type="match status" value="1"/>
</dbReference>
<protein>
    <recommendedName>
        <fullName evidence="3">Condensation domain-containing protein</fullName>
    </recommendedName>
</protein>
<dbReference type="AlphaFoldDB" id="A0A2A9P030"/>
<dbReference type="SUPFAM" id="SSF52777">
    <property type="entry name" value="CoA-dependent acyltransferases"/>
    <property type="match status" value="1"/>
</dbReference>
<dbReference type="Proteomes" id="UP000242287">
    <property type="component" value="Unassembled WGS sequence"/>
</dbReference>
<accession>A0A2A9P030</accession>
<sequence>MSGWTHSTSPHHSEGRTFTRRLGATEEAFYWDSQFDRAADSIQFVEAEATASLPGSGSVFDIENVQRAWKQAKKVYPLLSARVYAGPDDTGIFFELTEKRLQEVGPEEIHISTINSSEDARYFSRSLITTERQLSDHLLARLYILRHSSDPNKAHVIFHAAHFVTDGTSNNIFLSTFLELLSSPSQNYDWNLEHQLTLAVPCEHQMPTYQLPLPRRRWKYAMGQVISSLRSQKLSGGHTLPRKFTKLTPYIPASSGSEASTLSPEKSVTVLRNCKKLGLTFGNVYPVLAQVAFARLLCKRYVAGYIEQDEWDYRRKEPMINGGPLNMRPYLSKSHDVMGFAGIGVAVCFYVYTLPFMPLGSASHLKPGDPIPSFSELLSFGRFILRAQSIRKQAANYSGHPLFLDMARAQTLHRIDRLKHIALRWRNGIKVTPELMADIPVREQAHQGYVVAHGGSSFGNMDTILSQNYPWKINEVSMLRIKLLDVGVILHSRSDQLYLGAATIKQLLTIHSYWDRNVYSDAIINEWLEEVKEAIDYYLGSDIDDYPSQQSSRL</sequence>
<dbReference type="STRING" id="703135.A0A2A9P030"/>
<evidence type="ECO:0000313" key="1">
    <source>
        <dbReference type="EMBL" id="PFH54287.1"/>
    </source>
</evidence>
<name>A0A2A9P030_9AGAR</name>
<keyword evidence="2" id="KW-1185">Reference proteome</keyword>
<evidence type="ECO:0008006" key="3">
    <source>
        <dbReference type="Google" id="ProtNLM"/>
    </source>
</evidence>
<dbReference type="InterPro" id="IPR023213">
    <property type="entry name" value="CAT-like_dom_sf"/>
</dbReference>
<proteinExistence type="predicted"/>
<organism evidence="1 2">
    <name type="scientific">Amanita thiersii Skay4041</name>
    <dbReference type="NCBI Taxonomy" id="703135"/>
    <lineage>
        <taxon>Eukaryota</taxon>
        <taxon>Fungi</taxon>
        <taxon>Dikarya</taxon>
        <taxon>Basidiomycota</taxon>
        <taxon>Agaricomycotina</taxon>
        <taxon>Agaricomycetes</taxon>
        <taxon>Agaricomycetidae</taxon>
        <taxon>Agaricales</taxon>
        <taxon>Pluteineae</taxon>
        <taxon>Amanitaceae</taxon>
        <taxon>Amanita</taxon>
    </lineage>
</organism>
<dbReference type="OrthoDB" id="3264185at2759"/>
<evidence type="ECO:0000313" key="2">
    <source>
        <dbReference type="Proteomes" id="UP000242287"/>
    </source>
</evidence>
<gene>
    <name evidence="1" type="ORF">AMATHDRAFT_561</name>
</gene>
<dbReference type="EMBL" id="KZ301970">
    <property type="protein sequence ID" value="PFH54287.1"/>
    <property type="molecule type" value="Genomic_DNA"/>
</dbReference>
<reference evidence="1 2" key="1">
    <citation type="submission" date="2014-02" db="EMBL/GenBank/DDBJ databases">
        <title>Transposable element dynamics among asymbiotic and ectomycorrhizal Amanita fungi.</title>
        <authorList>
            <consortium name="DOE Joint Genome Institute"/>
            <person name="Hess J."/>
            <person name="Skrede I."/>
            <person name="Wolfe B."/>
            <person name="LaButti K."/>
            <person name="Ohm R.A."/>
            <person name="Grigoriev I.V."/>
            <person name="Pringle A."/>
        </authorList>
    </citation>
    <scope>NUCLEOTIDE SEQUENCE [LARGE SCALE GENOMIC DNA]</scope>
    <source>
        <strain evidence="1 2">SKay4041</strain>
    </source>
</reference>